<gene>
    <name evidence="4" type="ORF">OM076_35060</name>
</gene>
<keyword evidence="2" id="KW-1133">Transmembrane helix</keyword>
<evidence type="ECO:0000313" key="4">
    <source>
        <dbReference type="EMBL" id="MDA0165543.1"/>
    </source>
</evidence>
<feature type="transmembrane region" description="Helical" evidence="2">
    <location>
        <begin position="150"/>
        <end position="167"/>
    </location>
</feature>
<organism evidence="4 5">
    <name type="scientific">Solirubrobacter ginsenosidimutans</name>
    <dbReference type="NCBI Taxonomy" id="490573"/>
    <lineage>
        <taxon>Bacteria</taxon>
        <taxon>Bacillati</taxon>
        <taxon>Actinomycetota</taxon>
        <taxon>Thermoleophilia</taxon>
        <taxon>Solirubrobacterales</taxon>
        <taxon>Solirubrobacteraceae</taxon>
        <taxon>Solirubrobacter</taxon>
    </lineage>
</organism>
<evidence type="ECO:0000259" key="3">
    <source>
        <dbReference type="Pfam" id="PF00892"/>
    </source>
</evidence>
<comment type="caution">
    <text evidence="4">The sequence shown here is derived from an EMBL/GenBank/DDBJ whole genome shotgun (WGS) entry which is preliminary data.</text>
</comment>
<reference evidence="4" key="1">
    <citation type="submission" date="2022-10" db="EMBL/GenBank/DDBJ databases">
        <title>The WGS of Solirubrobacter ginsenosidimutans DSM 21036.</title>
        <authorList>
            <person name="Jiang Z."/>
        </authorList>
    </citation>
    <scope>NUCLEOTIDE SEQUENCE</scope>
    <source>
        <strain evidence="4">DSM 21036</strain>
    </source>
</reference>
<protein>
    <submittedName>
        <fullName evidence="4">DMT family transporter</fullName>
    </submittedName>
</protein>
<keyword evidence="5" id="KW-1185">Reference proteome</keyword>
<feature type="transmembrane region" description="Helical" evidence="2">
    <location>
        <begin position="5"/>
        <end position="22"/>
    </location>
</feature>
<feature type="transmembrane region" description="Helical" evidence="2">
    <location>
        <begin position="267"/>
        <end position="285"/>
    </location>
</feature>
<dbReference type="EMBL" id="JAPDOD010000048">
    <property type="protein sequence ID" value="MDA0165543.1"/>
    <property type="molecule type" value="Genomic_DNA"/>
</dbReference>
<feature type="transmembrane region" description="Helical" evidence="2">
    <location>
        <begin position="239"/>
        <end position="261"/>
    </location>
</feature>
<evidence type="ECO:0000256" key="1">
    <source>
        <dbReference type="ARBA" id="ARBA00007362"/>
    </source>
</evidence>
<dbReference type="InterPro" id="IPR037185">
    <property type="entry name" value="EmrE-like"/>
</dbReference>
<dbReference type="SUPFAM" id="SSF103481">
    <property type="entry name" value="Multidrug resistance efflux transporter EmrE"/>
    <property type="match status" value="2"/>
</dbReference>
<dbReference type="Proteomes" id="UP001149140">
    <property type="component" value="Unassembled WGS sequence"/>
</dbReference>
<dbReference type="PANTHER" id="PTHR22911">
    <property type="entry name" value="ACYL-MALONYL CONDENSING ENZYME-RELATED"/>
    <property type="match status" value="1"/>
</dbReference>
<feature type="transmembrane region" description="Helical" evidence="2">
    <location>
        <begin position="179"/>
        <end position="200"/>
    </location>
</feature>
<evidence type="ECO:0000256" key="2">
    <source>
        <dbReference type="SAM" id="Phobius"/>
    </source>
</evidence>
<feature type="transmembrane region" description="Helical" evidence="2">
    <location>
        <begin position="65"/>
        <end position="84"/>
    </location>
</feature>
<accession>A0A9X3N1W3</accession>
<feature type="transmembrane region" description="Helical" evidence="2">
    <location>
        <begin position="212"/>
        <end position="232"/>
    </location>
</feature>
<proteinExistence type="inferred from homology"/>
<sequence>MSDRAVFAGVLGALVIAFSAILVDLADVTPATAAFWRCAYALPILGALAWGEHRRHGPRSARERWLAAAAGVLFAVDIMVWHYAIRDVGAGLATVLGNLQVVVVPFLALAVLGEAIPRSILIALPPVCGGVLLVSGALEHGAYGANPARGALLGIATGLAYAAYLLVQRQGSMDLRRPAGALFEMSFVAAVVCLAFGLAIGADDLAPAWPSAGWLITLALTSQVVGWLLITFSLPRLPAALMSIILTIQPIASVGLGAILLGQEPSALQLLGVTFILAGVLSVAVKKRRAPAATAG</sequence>
<feature type="domain" description="EamA" evidence="3">
    <location>
        <begin position="5"/>
        <end position="135"/>
    </location>
</feature>
<feature type="domain" description="EamA" evidence="3">
    <location>
        <begin position="149"/>
        <end position="283"/>
    </location>
</feature>
<keyword evidence="2" id="KW-0812">Transmembrane</keyword>
<feature type="transmembrane region" description="Helical" evidence="2">
    <location>
        <begin position="119"/>
        <end position="138"/>
    </location>
</feature>
<keyword evidence="2" id="KW-0472">Membrane</keyword>
<feature type="transmembrane region" description="Helical" evidence="2">
    <location>
        <begin position="34"/>
        <end position="53"/>
    </location>
</feature>
<dbReference type="AlphaFoldDB" id="A0A9X3N1W3"/>
<name>A0A9X3N1W3_9ACTN</name>
<evidence type="ECO:0000313" key="5">
    <source>
        <dbReference type="Proteomes" id="UP001149140"/>
    </source>
</evidence>
<feature type="transmembrane region" description="Helical" evidence="2">
    <location>
        <begin position="90"/>
        <end position="112"/>
    </location>
</feature>
<dbReference type="RefSeq" id="WP_270044803.1">
    <property type="nucleotide sequence ID" value="NZ_JAPDOD010000048.1"/>
</dbReference>
<dbReference type="PANTHER" id="PTHR22911:SF137">
    <property type="entry name" value="SOLUTE CARRIER FAMILY 35 MEMBER G2-RELATED"/>
    <property type="match status" value="1"/>
</dbReference>
<dbReference type="Pfam" id="PF00892">
    <property type="entry name" value="EamA"/>
    <property type="match status" value="2"/>
</dbReference>
<comment type="similarity">
    <text evidence="1">Belongs to the EamA transporter family.</text>
</comment>
<dbReference type="GO" id="GO:0016020">
    <property type="term" value="C:membrane"/>
    <property type="evidence" value="ECO:0007669"/>
    <property type="project" value="InterPro"/>
</dbReference>
<dbReference type="InterPro" id="IPR000620">
    <property type="entry name" value="EamA_dom"/>
</dbReference>